<feature type="compositionally biased region" description="Pro residues" evidence="13">
    <location>
        <begin position="71"/>
        <end position="83"/>
    </location>
</feature>
<feature type="compositionally biased region" description="Polar residues" evidence="13">
    <location>
        <begin position="1421"/>
        <end position="1435"/>
    </location>
</feature>
<feature type="region of interest" description="Disordered" evidence="13">
    <location>
        <begin position="1775"/>
        <end position="1796"/>
    </location>
</feature>
<dbReference type="Pfam" id="PF26583">
    <property type="entry name" value="Spectrin_YLPM1"/>
    <property type="match status" value="1"/>
</dbReference>
<feature type="compositionally biased region" description="Low complexity" evidence="13">
    <location>
        <begin position="121"/>
        <end position="183"/>
    </location>
</feature>
<evidence type="ECO:0000256" key="1">
    <source>
        <dbReference type="ARBA" id="ARBA00004324"/>
    </source>
</evidence>
<name>A0ABD3WN41_SINWO</name>
<feature type="compositionally biased region" description="Low complexity" evidence="13">
    <location>
        <begin position="190"/>
        <end position="219"/>
    </location>
</feature>
<keyword evidence="7" id="KW-0804">Transcription</keyword>
<reference evidence="15 16" key="1">
    <citation type="submission" date="2024-11" db="EMBL/GenBank/DDBJ databases">
        <title>Chromosome-level genome assembly of the freshwater bivalve Anodonta woodiana.</title>
        <authorList>
            <person name="Chen X."/>
        </authorList>
    </citation>
    <scope>NUCLEOTIDE SEQUENCE [LARGE SCALE GENOMIC DNA]</scope>
    <source>
        <strain evidence="15">MN2024</strain>
        <tissue evidence="15">Gills</tissue>
    </source>
</reference>
<dbReference type="InterPro" id="IPR026314">
    <property type="entry name" value="YLP_motif_con_p1"/>
</dbReference>
<comment type="subunit">
    <text evidence="10">Interacts with PPP1CA and NCOA5. Forms a complex with ILF2, ILF3, KHDRBS1, RBMX, NCOA5 and PPP1CA.</text>
</comment>
<feature type="compositionally biased region" description="Low complexity" evidence="13">
    <location>
        <begin position="1099"/>
        <end position="1112"/>
    </location>
</feature>
<feature type="domain" description="YLPM1-like spectrin repeat" evidence="14">
    <location>
        <begin position="240"/>
        <end position="316"/>
    </location>
</feature>
<feature type="region of interest" description="Disordered" evidence="13">
    <location>
        <begin position="303"/>
        <end position="782"/>
    </location>
</feature>
<feature type="compositionally biased region" description="Pro residues" evidence="13">
    <location>
        <begin position="1914"/>
        <end position="1924"/>
    </location>
</feature>
<feature type="compositionally biased region" description="Polar residues" evidence="13">
    <location>
        <begin position="39"/>
        <end position="54"/>
    </location>
</feature>
<evidence type="ECO:0000256" key="7">
    <source>
        <dbReference type="ARBA" id="ARBA00023163"/>
    </source>
</evidence>
<feature type="compositionally biased region" description="Basic and acidic residues" evidence="13">
    <location>
        <begin position="1335"/>
        <end position="1366"/>
    </location>
</feature>
<feature type="region of interest" description="Disordered" evidence="13">
    <location>
        <begin position="32"/>
        <end position="235"/>
    </location>
</feature>
<feature type="compositionally biased region" description="Polar residues" evidence="13">
    <location>
        <begin position="1457"/>
        <end position="1467"/>
    </location>
</feature>
<dbReference type="InterPro" id="IPR027417">
    <property type="entry name" value="P-loop_NTPase"/>
</dbReference>
<comment type="caution">
    <text evidence="15">The sequence shown here is derived from an EMBL/GenBank/DDBJ whole genome shotgun (WGS) entry which is preliminary data.</text>
</comment>
<comment type="function">
    <text evidence="9">Plays a role in the reduction of telomerase activity during differentiation of embryonic stem cells by binding to the core promoter of TERT and controlling its down-regulation.</text>
</comment>
<dbReference type="Gene3D" id="3.40.50.300">
    <property type="entry name" value="P-loop containing nucleotide triphosphate hydrolases"/>
    <property type="match status" value="1"/>
</dbReference>
<feature type="compositionally biased region" description="Pro residues" evidence="13">
    <location>
        <begin position="1781"/>
        <end position="1791"/>
    </location>
</feature>
<feature type="compositionally biased region" description="Polar residues" evidence="13">
    <location>
        <begin position="704"/>
        <end position="719"/>
    </location>
</feature>
<evidence type="ECO:0000313" key="16">
    <source>
        <dbReference type="Proteomes" id="UP001634394"/>
    </source>
</evidence>
<evidence type="ECO:0000256" key="12">
    <source>
        <dbReference type="ARBA" id="ARBA00083294"/>
    </source>
</evidence>
<feature type="region of interest" description="Disordered" evidence="13">
    <location>
        <begin position="2137"/>
        <end position="2156"/>
    </location>
</feature>
<evidence type="ECO:0000256" key="13">
    <source>
        <dbReference type="SAM" id="MobiDB-lite"/>
    </source>
</evidence>
<dbReference type="EMBL" id="JBJQND010000006">
    <property type="protein sequence ID" value="KAL3873925.1"/>
    <property type="molecule type" value="Genomic_DNA"/>
</dbReference>
<feature type="compositionally biased region" description="Basic and acidic residues" evidence="13">
    <location>
        <begin position="1712"/>
        <end position="1729"/>
    </location>
</feature>
<evidence type="ECO:0000256" key="5">
    <source>
        <dbReference type="ARBA" id="ARBA00022843"/>
    </source>
</evidence>
<sequence>MFPSWQQVPVSVDPQMAQYQQQAGMYQWPGMYSGGWAPQAQTQPGVSLMQSQFVPATPQPPLPGIKDGSQPAPPPHPPDQPPPPKDDKPPLPPDPPPPDESKKEDMKPADPDESKKLQELQQQAQQWQQTQQVWQQQPSAVQWQQPAAAQLQQQQPAAGQLQQQQQPAAAQLQQQQQPAAPQWQQPPPGMGWQPPVSQWQQPNNQWQQWQQQTPQWGNYGYLGGPPHGPPPAISVDPARVLHDIMQEEREFENQYAQWKQQYVDWQEENKNHPNREQFDQYLQQWKMYESQMEDKKTDLLRRKREAEQAVTNQGHQNMPLGTHGPRFGGPRFEAPKFEGPRGPGPQGPRPLIDAGPRPPMERSQIPPFEGGPRPPMAGTLGDQPQDVSPHMPPSEGGSRPPKSGLGDQPQAGGPRMPAFEGESKPPQIPPFEGGQRPQIPGLLGEQPQAGGPQMPSFEGGSRPPMSGLGDQPHMGGPRISRLEGEKRPPQISRFEGGSRPPMPGFLGDQSQMGGSQKLIEGGPRPPMPGLVGDHSQVVGPRVSHFEGGLRPPGPGLSGDQSKVGGSPMSNFEGGSRPPRPGLVGDQAQLGGPRVSHFEGGSRPPGPGLSGDQSKVGGSPMSHFEGGSRPPRPGLVGDQAQMGGPRMPHFEGGSRPPMPGLLGDKPQVGGQQKPPFEGGSRQALPGLLDQPQEDGPGMPHFEGGSRSSMPSFLRDQSQVGGSRMPNFEGGSRPPTSGILGNKPPIGGPGEPQFGGPGEPQFGSSPCEGPFLEGQNLNEMGEEDMILEDQDEQGNEPFFDEMVEKEIMADLKIVTKIGYGQGQFRPKNASDINKMYRAKKRLEEEFGTSNPDEIHIRMEKMKCRRPPVDNMGAREPFGGPNMNQNPPLLGGPQGPNMDGPRGPRFGGPPQDGPGFRQRGPRPDGISPQMDNPRPDDARFPGNRLGGLPNRFSGPQGPRFEAPSNVSARFGGPRFGQEGLQGPRPGGRGTGARGPVPLMDLSFDRPPMQLKEEEVGEDYGEEVEEEWNEEWIAEQENQNNLEGEEDMESTGGPQDEPPFGFGGPRGQQNFGQGRQMGGPMDRPSGGPNFQPQVQPYRPPGPGTITGWPGRPNAGPVRPPGPNAGPPRPSGPNAGPPRPSGPNAGPPRPSGPNAGPVRPPGPNAGPVRPPGPNTGPPRPSGPNAGPPRLPGPNAGPSRMPEPSNASPRESGPDGASPRQQGPNTAPPRPPGPNATPPRPPGSNAASFRLLGPDLGPSRMPGPNSTPPRLIGPSVTQDKPGVPNASPSGATGPAGTPGAQTQKDSSTTHSESKDQPDGKPAFGPKGVAELKTPEQNDQSAKVKIDEKKGQSVDEKKEGQKADSKQKPEEKPLQSPRGTQQSVPKPPEKPQGQESSFQQPPSKSNQSQPASSGPKPVLSDPGIMPQTGPQSTGPGENNSENRPPFSEFEEYNDEFYRDDNFNEDWNMSGQGWLQESDKEEQFPSQGPWQHRFGQNQGPGMNEYDGQKNQQAQQQRDMQQRNQWRNEQNKFERGPHQFRDRSQERNMPNKERMGEDWNDEQERFDNNLYGEQNWSDDFDTNMKFHPGDRGLSRGRGRGNERGRGRGNEIGRGRGNEIGRGRGNEIGRGRGNEHGRGRGNEHGIERQRNRGRGWGNKPGPEAQHGQDSQDQHEGWFNERRGFDGNVREWNEERNWEEEERGWEEEGNFGQDQGRGPIQGERPEDTMLEEREPTRLSERGPLPLTGPDHFNRFPDLHDREPFRERLSPNSFRDPFWDRRDPYMDRRDPFGFPPPPPPPPSYDFERRRGYFDESYRMDYDDRFRDYRERPPLVEYPPRLAAGPFKPAESIDYGHKPTASAPLLNASKIADPPRPFVAPQTVIDYGHGQSPLESADNRDRGFNSPMNRDPFSNRPYMPPSHGEPRPPPGPPPPTAVGPKVEVVKIEDLLCLPGRESRPPQIVVIVRGLPGSGKTYVSKLIKDKECANGGSAPRMLCLDDYFMVEVDKIEKDPETGKKVKKKSLEYEYEADMEHTYRQNMLKSFKKTIDDGFFPFIVLDAVFDKVRHFEDFWSYAKSKGFQVYVSEMQADVSTCVKRNVHKRTQREIEKLKSKWEDTPRHCIRLDIRSLLQEVSITEVEMEDTVDVVQPPAAPAKPKTKEEEEEEEEVGAYKKSRWELDVSGEKLDKLDGLVHGNKRKPHSPQSMDDFLQLTDDYYTRTSQPGKKRVRWADIEERKEQIRRRELGFVVGQTQRDWERITDDSYADRQLNRTKYF</sequence>
<evidence type="ECO:0000256" key="11">
    <source>
        <dbReference type="ARBA" id="ARBA00068971"/>
    </source>
</evidence>
<dbReference type="SUPFAM" id="SSF52540">
    <property type="entry name" value="P-loop containing nucleoside triphosphate hydrolases"/>
    <property type="match status" value="1"/>
</dbReference>
<organism evidence="15 16">
    <name type="scientific">Sinanodonta woodiana</name>
    <name type="common">Chinese pond mussel</name>
    <name type="synonym">Anodonta woodiana</name>
    <dbReference type="NCBI Taxonomy" id="1069815"/>
    <lineage>
        <taxon>Eukaryota</taxon>
        <taxon>Metazoa</taxon>
        <taxon>Spiralia</taxon>
        <taxon>Lophotrochozoa</taxon>
        <taxon>Mollusca</taxon>
        <taxon>Bivalvia</taxon>
        <taxon>Autobranchia</taxon>
        <taxon>Heteroconchia</taxon>
        <taxon>Palaeoheterodonta</taxon>
        <taxon>Unionida</taxon>
        <taxon>Unionoidea</taxon>
        <taxon>Unionidae</taxon>
        <taxon>Unioninae</taxon>
        <taxon>Sinanodonta</taxon>
    </lineage>
</organism>
<feature type="compositionally biased region" description="Basic and acidic residues" evidence="13">
    <location>
        <begin position="1520"/>
        <end position="1558"/>
    </location>
</feature>
<dbReference type="GO" id="GO:0016607">
    <property type="term" value="C:nuclear speck"/>
    <property type="evidence" value="ECO:0007669"/>
    <property type="project" value="UniProtKB-SubCell"/>
</dbReference>
<evidence type="ECO:0000313" key="15">
    <source>
        <dbReference type="EMBL" id="KAL3873925.1"/>
    </source>
</evidence>
<evidence type="ECO:0000256" key="4">
    <source>
        <dbReference type="ARBA" id="ARBA00022499"/>
    </source>
</evidence>
<keyword evidence="8" id="KW-0539">Nucleus</keyword>
<evidence type="ECO:0000256" key="9">
    <source>
        <dbReference type="ARBA" id="ARBA00058677"/>
    </source>
</evidence>
<dbReference type="PANTHER" id="PTHR13413">
    <property type="entry name" value="YLP MOTIF CONTAINING PROTEIN NUCLEAR PROTEIN ZAP"/>
    <property type="match status" value="1"/>
</dbReference>
<feature type="region of interest" description="Disordered" evidence="13">
    <location>
        <begin position="1873"/>
        <end position="1926"/>
    </location>
</feature>
<keyword evidence="4" id="KW-1017">Isopeptide bond</keyword>
<feature type="compositionally biased region" description="Pro residues" evidence="13">
    <location>
        <begin position="1153"/>
        <end position="1186"/>
    </location>
</feature>
<feature type="compositionally biased region" description="Pro residues" evidence="13">
    <location>
        <begin position="1220"/>
        <end position="1236"/>
    </location>
</feature>
<feature type="compositionally biased region" description="Low complexity" evidence="13">
    <location>
        <begin position="1500"/>
        <end position="1519"/>
    </location>
</feature>
<feature type="compositionally biased region" description="Basic and acidic residues" evidence="13">
    <location>
        <begin position="1659"/>
        <end position="1685"/>
    </location>
</feature>
<feature type="compositionally biased region" description="Low complexity" evidence="13">
    <location>
        <begin position="881"/>
        <end position="901"/>
    </location>
</feature>
<keyword evidence="2" id="KW-0488">Methylation</keyword>
<feature type="compositionally biased region" description="Low complexity" evidence="13">
    <location>
        <begin position="1389"/>
        <end position="1406"/>
    </location>
</feature>
<evidence type="ECO:0000259" key="14">
    <source>
        <dbReference type="Pfam" id="PF26583"/>
    </source>
</evidence>
<feature type="compositionally biased region" description="Basic and acidic residues" evidence="13">
    <location>
        <begin position="1573"/>
        <end position="1640"/>
    </location>
</feature>
<comment type="subcellular location">
    <subcellularLocation>
        <location evidence="1">Nucleus speckle</location>
    </subcellularLocation>
</comment>
<keyword evidence="6" id="KW-0805">Transcription regulation</keyword>
<keyword evidence="16" id="KW-1185">Reference proteome</keyword>
<keyword evidence="5" id="KW-0832">Ubl conjugation</keyword>
<feature type="region of interest" description="Disordered" evidence="13">
    <location>
        <begin position="857"/>
        <end position="1747"/>
    </location>
</feature>
<feature type="compositionally biased region" description="Low complexity" evidence="13">
    <location>
        <begin position="1280"/>
        <end position="1297"/>
    </location>
</feature>
<proteinExistence type="predicted"/>
<dbReference type="InterPro" id="IPR058903">
    <property type="entry name" value="Spectrin_YLPM1-like"/>
</dbReference>
<evidence type="ECO:0000256" key="8">
    <source>
        <dbReference type="ARBA" id="ARBA00023242"/>
    </source>
</evidence>
<dbReference type="Pfam" id="PF13671">
    <property type="entry name" value="AAA_33"/>
    <property type="match status" value="1"/>
</dbReference>
<protein>
    <recommendedName>
        <fullName evidence="11">YLP motif-containing protein 1</fullName>
    </recommendedName>
    <alternativeName>
        <fullName evidence="12">Nuclear protein ZAP3</fullName>
    </alternativeName>
</protein>
<evidence type="ECO:0000256" key="6">
    <source>
        <dbReference type="ARBA" id="ARBA00023015"/>
    </source>
</evidence>
<feature type="compositionally biased region" description="Pro residues" evidence="13">
    <location>
        <begin position="1113"/>
        <end position="1146"/>
    </location>
</feature>
<evidence type="ECO:0000256" key="3">
    <source>
        <dbReference type="ARBA" id="ARBA00022491"/>
    </source>
</evidence>
<keyword evidence="3" id="KW-0678">Repressor</keyword>
<evidence type="ECO:0000256" key="10">
    <source>
        <dbReference type="ARBA" id="ARBA00065932"/>
    </source>
</evidence>
<feature type="compositionally biased region" description="Acidic residues" evidence="13">
    <location>
        <begin position="1011"/>
        <end position="1030"/>
    </location>
</feature>
<feature type="compositionally biased region" description="Polar residues" evidence="13">
    <location>
        <begin position="1476"/>
        <end position="1492"/>
    </location>
</feature>
<feature type="compositionally biased region" description="Basic and acidic residues" evidence="13">
    <location>
        <begin position="99"/>
        <end position="118"/>
    </location>
</feature>
<accession>A0ABD3WN41</accession>
<dbReference type="FunFam" id="3.40.50.300:FF:000399">
    <property type="entry name" value="YLP motif containing 1"/>
    <property type="match status" value="1"/>
</dbReference>
<evidence type="ECO:0000256" key="2">
    <source>
        <dbReference type="ARBA" id="ARBA00022481"/>
    </source>
</evidence>
<dbReference type="PANTHER" id="PTHR13413:SF0">
    <property type="entry name" value="YLP MOTIF-CONTAINING PROTEIN 1"/>
    <property type="match status" value="1"/>
</dbReference>
<gene>
    <name evidence="15" type="ORF">ACJMK2_037002</name>
</gene>
<dbReference type="Proteomes" id="UP001634394">
    <property type="component" value="Unassembled WGS sequence"/>
</dbReference>
<feature type="compositionally biased region" description="Acidic residues" evidence="13">
    <location>
        <begin position="1686"/>
        <end position="1698"/>
    </location>
</feature>
<feature type="compositionally biased region" description="Gly residues" evidence="13">
    <location>
        <begin position="746"/>
        <end position="756"/>
    </location>
</feature>